<evidence type="ECO:0000313" key="2">
    <source>
        <dbReference type="Proteomes" id="UP000038040"/>
    </source>
</evidence>
<keyword evidence="1" id="KW-0472">Membrane</keyword>
<dbReference type="GO" id="GO:0005245">
    <property type="term" value="F:voltage-gated calcium channel activity"/>
    <property type="evidence" value="ECO:0007669"/>
    <property type="project" value="TreeGrafter"/>
</dbReference>
<dbReference type="AlphaFoldDB" id="A0A0N4U512"/>
<evidence type="ECO:0000256" key="1">
    <source>
        <dbReference type="SAM" id="Phobius"/>
    </source>
</evidence>
<dbReference type="GO" id="GO:0098839">
    <property type="term" value="C:postsynaptic density membrane"/>
    <property type="evidence" value="ECO:0007669"/>
    <property type="project" value="TreeGrafter"/>
</dbReference>
<feature type="transmembrane region" description="Helical" evidence="1">
    <location>
        <begin position="95"/>
        <end position="115"/>
    </location>
</feature>
<dbReference type="InterPro" id="IPR051072">
    <property type="entry name" value="CACNG_subunit"/>
</dbReference>
<protein>
    <submittedName>
        <fullName evidence="3">7TM_GPCR_Srx domain-containing protein</fullName>
    </submittedName>
</protein>
<dbReference type="GO" id="GO:0016247">
    <property type="term" value="F:channel regulator activity"/>
    <property type="evidence" value="ECO:0007669"/>
    <property type="project" value="TreeGrafter"/>
</dbReference>
<dbReference type="Gene3D" id="1.20.140.150">
    <property type="match status" value="1"/>
</dbReference>
<dbReference type="PANTHER" id="PTHR12107:SF0">
    <property type="entry name" value="STARGAZIN (MAMMALIAN CALCIUM CHANNEL) HOMOLOG"/>
    <property type="match status" value="1"/>
</dbReference>
<dbReference type="GO" id="GO:0019226">
    <property type="term" value="P:transmission of nerve impulse"/>
    <property type="evidence" value="ECO:0007669"/>
    <property type="project" value="TreeGrafter"/>
</dbReference>
<dbReference type="GO" id="GO:0051968">
    <property type="term" value="P:positive regulation of synaptic transmission, glutamatergic"/>
    <property type="evidence" value="ECO:0007669"/>
    <property type="project" value="TreeGrafter"/>
</dbReference>
<feature type="transmembrane region" description="Helical" evidence="1">
    <location>
        <begin position="69"/>
        <end position="89"/>
    </location>
</feature>
<keyword evidence="1" id="KW-1133">Transmembrane helix</keyword>
<reference evidence="3" key="1">
    <citation type="submission" date="2017-02" db="UniProtKB">
        <authorList>
            <consortium name="WormBaseParasite"/>
        </authorList>
    </citation>
    <scope>IDENTIFICATION</scope>
</reference>
<dbReference type="PANTHER" id="PTHR12107">
    <property type="entry name" value="VOLTAGE-DEPENDENT CALCIUM CHANNEL GAMMA SUBUNIT"/>
    <property type="match status" value="1"/>
</dbReference>
<dbReference type="Proteomes" id="UP000038040">
    <property type="component" value="Unplaced"/>
</dbReference>
<proteinExistence type="predicted"/>
<sequence length="119" mass="13708">LKYYVHPNKTAGYDDQMNQPVYFKNATFGPWFFCWLDPITPFHCNKIDYLHVEEPSDVTTSIKQSVKKATFFLILGTCLSACGVINITICSFQENPYITLLGSSLLHIFSGMYYIHFFT</sequence>
<evidence type="ECO:0000313" key="3">
    <source>
        <dbReference type="WBParaSite" id="DME_0000191101-mRNA-1"/>
    </source>
</evidence>
<name>A0A0N4U512_DRAME</name>
<dbReference type="GO" id="GO:0098970">
    <property type="term" value="P:postsynaptic neurotransmitter receptor diffusion trapping"/>
    <property type="evidence" value="ECO:0007669"/>
    <property type="project" value="TreeGrafter"/>
</dbReference>
<dbReference type="WBParaSite" id="DME_0000191101-mRNA-1">
    <property type="protein sequence ID" value="DME_0000191101-mRNA-1"/>
    <property type="gene ID" value="DME_0000191101"/>
</dbReference>
<dbReference type="GO" id="GO:0098943">
    <property type="term" value="P:neurotransmitter receptor transport, postsynaptic endosome to lysosome"/>
    <property type="evidence" value="ECO:0007669"/>
    <property type="project" value="TreeGrafter"/>
</dbReference>
<keyword evidence="1" id="KW-0812">Transmembrane</keyword>
<accession>A0A0N4U512</accession>
<dbReference type="GO" id="GO:0099590">
    <property type="term" value="P:neurotransmitter receptor internalization"/>
    <property type="evidence" value="ECO:0007669"/>
    <property type="project" value="TreeGrafter"/>
</dbReference>
<organism evidence="2 3">
    <name type="scientific">Dracunculus medinensis</name>
    <name type="common">Guinea worm</name>
    <dbReference type="NCBI Taxonomy" id="318479"/>
    <lineage>
        <taxon>Eukaryota</taxon>
        <taxon>Metazoa</taxon>
        <taxon>Ecdysozoa</taxon>
        <taxon>Nematoda</taxon>
        <taxon>Chromadorea</taxon>
        <taxon>Rhabditida</taxon>
        <taxon>Spirurina</taxon>
        <taxon>Dracunculoidea</taxon>
        <taxon>Dracunculidae</taxon>
        <taxon>Dracunculus</taxon>
    </lineage>
</organism>
<dbReference type="GO" id="GO:0032281">
    <property type="term" value="C:AMPA glutamate receptor complex"/>
    <property type="evidence" value="ECO:0007669"/>
    <property type="project" value="TreeGrafter"/>
</dbReference>